<dbReference type="EC" id="1.1.1.184" evidence="4"/>
<evidence type="ECO:0000256" key="4">
    <source>
        <dbReference type="ARBA" id="ARBA00026118"/>
    </source>
</evidence>
<name>A0A6F9D882_9ASCI</name>
<proteinExistence type="evidence at transcript level"/>
<dbReference type="InterPro" id="IPR002347">
    <property type="entry name" value="SDR_fam"/>
</dbReference>
<evidence type="ECO:0000256" key="2">
    <source>
        <dbReference type="ARBA" id="ARBA00022857"/>
    </source>
</evidence>
<sequence length="271" mass="29574">MSLTRVAVVTGANRGIGLAIVKSLAAKFDGTVYLTARDHSKGNEAVNQIRNEGLSIKFHQLDIDDHASIKTLHEYLQSEYGGLDVLINNAGIKMKDDQASKARPVINTNFFGTLAISKTVLPIIKPNGRVVNIAGFISAMAMKKCSADLQKEFRSEDITEDQLIKHMEEFVTLAEQGKHVQSGYADMPYGVSKIGVAVVSKILAKQLQNMGKKDVLLNSCCPGWVHTDMGGPKAPKTPKQGAETPVYLALLPPNTYEPHGKYVSGKRVQKW</sequence>
<dbReference type="PRINTS" id="PR00081">
    <property type="entry name" value="GDHRDH"/>
</dbReference>
<protein>
    <recommendedName>
        <fullName evidence="4">carbonyl reductase (NADPH)</fullName>
        <ecNumber evidence="4">1.1.1.184</ecNumber>
    </recommendedName>
</protein>
<reference evidence="6" key="1">
    <citation type="submission" date="2020-04" db="EMBL/GenBank/DDBJ databases">
        <authorList>
            <person name="Neveu A P."/>
        </authorList>
    </citation>
    <scope>NUCLEOTIDE SEQUENCE</scope>
    <source>
        <tissue evidence="6">Whole embryo</tissue>
    </source>
</reference>
<dbReference type="InterPro" id="IPR036291">
    <property type="entry name" value="NAD(P)-bd_dom_sf"/>
</dbReference>
<gene>
    <name evidence="6" type="primary">Cbr1-001</name>
</gene>
<dbReference type="EMBL" id="LR783609">
    <property type="protein sequence ID" value="CAB3228058.1"/>
    <property type="molecule type" value="mRNA"/>
</dbReference>
<dbReference type="Pfam" id="PF00106">
    <property type="entry name" value="adh_short"/>
    <property type="match status" value="1"/>
</dbReference>
<comment type="similarity">
    <text evidence="1 5">Belongs to the short-chain dehydrogenases/reductases (SDR) family.</text>
</comment>
<dbReference type="CDD" id="cd05324">
    <property type="entry name" value="carb_red_PTCR-like_SDR_c"/>
    <property type="match status" value="1"/>
</dbReference>
<evidence type="ECO:0000256" key="3">
    <source>
        <dbReference type="ARBA" id="ARBA00023002"/>
    </source>
</evidence>
<dbReference type="Gene3D" id="3.40.50.720">
    <property type="entry name" value="NAD(P)-binding Rossmann-like Domain"/>
    <property type="match status" value="1"/>
</dbReference>
<dbReference type="PRINTS" id="PR00080">
    <property type="entry name" value="SDRFAMILY"/>
</dbReference>
<organism evidence="6">
    <name type="scientific">Phallusia mammillata</name>
    <dbReference type="NCBI Taxonomy" id="59560"/>
    <lineage>
        <taxon>Eukaryota</taxon>
        <taxon>Metazoa</taxon>
        <taxon>Chordata</taxon>
        <taxon>Tunicata</taxon>
        <taxon>Ascidiacea</taxon>
        <taxon>Phlebobranchia</taxon>
        <taxon>Ascidiidae</taxon>
        <taxon>Phallusia</taxon>
    </lineage>
</organism>
<dbReference type="GO" id="GO:0004090">
    <property type="term" value="F:carbonyl reductase (NADPH) activity"/>
    <property type="evidence" value="ECO:0007669"/>
    <property type="project" value="UniProtKB-EC"/>
</dbReference>
<keyword evidence="2" id="KW-0521">NADP</keyword>
<accession>A0A6F9D882</accession>
<keyword evidence="3" id="KW-0560">Oxidoreductase</keyword>
<dbReference type="SUPFAM" id="SSF51735">
    <property type="entry name" value="NAD(P)-binding Rossmann-fold domains"/>
    <property type="match status" value="1"/>
</dbReference>
<evidence type="ECO:0000313" key="6">
    <source>
        <dbReference type="EMBL" id="CAB3228058.1"/>
    </source>
</evidence>
<evidence type="ECO:0000256" key="1">
    <source>
        <dbReference type="ARBA" id="ARBA00006484"/>
    </source>
</evidence>
<dbReference type="InterPro" id="IPR045313">
    <property type="entry name" value="CBR1-like"/>
</dbReference>
<dbReference type="PANTHER" id="PTHR43963">
    <property type="entry name" value="CARBONYL REDUCTASE 1-RELATED"/>
    <property type="match status" value="1"/>
</dbReference>
<dbReference type="AlphaFoldDB" id="A0A6F9D882"/>
<evidence type="ECO:0000256" key="5">
    <source>
        <dbReference type="RuleBase" id="RU000363"/>
    </source>
</evidence>
<dbReference type="PANTHER" id="PTHR43963:SF4">
    <property type="entry name" value="CARBONYL REDUCTASE (NADPH)"/>
    <property type="match status" value="1"/>
</dbReference>